<protein>
    <submittedName>
        <fullName evidence="6">Uncharacterized protein</fullName>
    </submittedName>
</protein>
<comment type="similarity">
    <text evidence="1">Belongs to the CCM1 family.</text>
</comment>
<evidence type="ECO:0000256" key="5">
    <source>
        <dbReference type="SAM" id="MobiDB-lite"/>
    </source>
</evidence>
<gene>
    <name evidence="6" type="ORF">OC846_002480</name>
</gene>
<dbReference type="Proteomes" id="UP001176517">
    <property type="component" value="Unassembled WGS sequence"/>
</dbReference>
<comment type="subunit">
    <text evidence="4">Binds to mitochondrial small subunit 15S rRNA.</text>
</comment>
<proteinExistence type="inferred from homology"/>
<comment type="function">
    <text evidence="3">Regulates mitochondrial small subunit maturation by controlling 15S rRNA 5'-end processing. Localizes to the 5' precursor of the 15S rRNA in a position that is subsequently occupied by mS47 in the mature yeast mtSSU. Uses structure and sequence-specific RNA recognition, binding to a single-stranded region of the precursor and specifically recognizing bases -6 to -1. The exchange of Ccm1 for mS47 is coupled to the irreversible removal of precursor rRNA that is accompanied by conformational changes of the mitoribosomal proteins uS5m and mS26. These conformational changes signal completion of 5'-end rRNA processing through protection of the mature 5'-end of the 15S rRNA and stabilization of mS47. The removal of the 5' precursor together with the dissociation of Ccm1 may be catalyzed by the 5'-3' exoribonuclease Pet127. Involved in the specific removal of group I introns in mitochondrial encoded transcripts.</text>
</comment>
<feature type="region of interest" description="Disordered" evidence="5">
    <location>
        <begin position="498"/>
        <end position="520"/>
    </location>
</feature>
<evidence type="ECO:0000313" key="6">
    <source>
        <dbReference type="EMBL" id="KAK0553559.1"/>
    </source>
</evidence>
<feature type="compositionally biased region" description="Basic and acidic residues" evidence="5">
    <location>
        <begin position="88"/>
        <end position="100"/>
    </location>
</feature>
<evidence type="ECO:0000256" key="2">
    <source>
        <dbReference type="ARBA" id="ARBA00022737"/>
    </source>
</evidence>
<keyword evidence="7" id="KW-1185">Reference proteome</keyword>
<dbReference type="Pfam" id="PF01535">
    <property type="entry name" value="PPR"/>
    <property type="match status" value="1"/>
</dbReference>
<reference evidence="6" key="1">
    <citation type="journal article" date="2023" name="PhytoFront">
        <title>Draft Genome Resources of Seven Strains of Tilletia horrida, Causal Agent of Kernel Smut of Rice.</title>
        <authorList>
            <person name="Khanal S."/>
            <person name="Antony Babu S."/>
            <person name="Zhou X.G."/>
        </authorList>
    </citation>
    <scope>NUCLEOTIDE SEQUENCE</scope>
    <source>
        <strain evidence="6">TX6</strain>
    </source>
</reference>
<dbReference type="EMBL" id="JAPDMZ010000049">
    <property type="protein sequence ID" value="KAK0553559.1"/>
    <property type="molecule type" value="Genomic_DNA"/>
</dbReference>
<dbReference type="PANTHER" id="PTHR47447">
    <property type="entry name" value="OS03G0856100 PROTEIN"/>
    <property type="match status" value="1"/>
</dbReference>
<evidence type="ECO:0000256" key="4">
    <source>
        <dbReference type="ARBA" id="ARBA00044511"/>
    </source>
</evidence>
<sequence>MATALPIRQSCRCCAVEAAAWISSPLVTKTRHNVSSRVRKIATTPRPAHSARSISFLSSAPPFSDLSESSPSHRSQLMQLLTSTLQADESHRPREKETKEGSIAGANGGLSQLLRREIASKNHEVEYDPARTYEARTLYESYKEYVQLGVPQDQVSLPLGATSEREGSDVLPDRIDSELILPLLRAYSRSFIPDLPRAFSLYADVLEGGTIGSPSTQAADVQMYVILLELCVRHRLFARAIRLIRDMTLFGIERLFQTGASKALTANIDELDFAGSRNLSDTLPALFITPGDRLYLLTTMMQSASSYAEAYGIYWRLRRIWTGIQAEAIHRRLRGPSPQHEYHRGEPGSSLMHWIRRIASRSDAHTYLGSGIDHAGMPDTSKDALAYWSQGFPEVLDEQSMANESVLLTEEELLGDDNQAEAFQSSRFNLTSILGRLQSRRNATAAAAAITAKMTIYATPEERAARLSASPFNAEDWKYILSAFLSLPCGQVQAYQLSPPGPSFSRRSRKKSSSPSATTLTKQVWIPAPPELVTSIFWDMLQAGVSPPPQVYTELLHYYTRLLKVPRQRNAATDQRAGSHIPRADGEDENLKRDRELAQIEDRQRHFLATEAIASIHKLIYLDVNLEPDLPLINALMNAYGHLGQLDQVMPIWQSLVNLSGGGRSSLYDHADGEGRIPSEKSPLVSNRMDAQSVSIVLDACAFASAPGALTRARKVVGWVRHRDRLVFSQARRNHADSSKARSPVALMSKGAWDTWLECLCRRGQLREAIHVLKEEMIPILAEQRKLLREYPSASGQANAQDEPDAKTLGTLLRFAARDRDAAASSKPKADIARSGNSKHESPEERGGIDFVGGSFLGSASSTLNNHDAPSNATPRRREASLYQDLRVWIQKEFPHVWVEVENIGAT</sequence>
<evidence type="ECO:0000313" key="7">
    <source>
        <dbReference type="Proteomes" id="UP001176517"/>
    </source>
</evidence>
<feature type="compositionally biased region" description="Basic and acidic residues" evidence="5">
    <location>
        <begin position="819"/>
        <end position="848"/>
    </location>
</feature>
<feature type="region of interest" description="Disordered" evidence="5">
    <location>
        <begin position="819"/>
        <end position="850"/>
    </location>
</feature>
<feature type="region of interest" description="Disordered" evidence="5">
    <location>
        <begin position="570"/>
        <end position="590"/>
    </location>
</feature>
<evidence type="ECO:0000256" key="1">
    <source>
        <dbReference type="ARBA" id="ARBA00006192"/>
    </source>
</evidence>
<comment type="caution">
    <text evidence="6">The sequence shown here is derived from an EMBL/GenBank/DDBJ whole genome shotgun (WGS) entry which is preliminary data.</text>
</comment>
<evidence type="ECO:0000256" key="3">
    <source>
        <dbReference type="ARBA" id="ARBA00044493"/>
    </source>
</evidence>
<dbReference type="AlphaFoldDB" id="A0AAN6GRB4"/>
<organism evidence="6 7">
    <name type="scientific">Tilletia horrida</name>
    <dbReference type="NCBI Taxonomy" id="155126"/>
    <lineage>
        <taxon>Eukaryota</taxon>
        <taxon>Fungi</taxon>
        <taxon>Dikarya</taxon>
        <taxon>Basidiomycota</taxon>
        <taxon>Ustilaginomycotina</taxon>
        <taxon>Exobasidiomycetes</taxon>
        <taxon>Tilletiales</taxon>
        <taxon>Tilletiaceae</taxon>
        <taxon>Tilletia</taxon>
    </lineage>
</organism>
<dbReference type="PANTHER" id="PTHR47447:SF23">
    <property type="entry name" value="PENTACOTRIPEPTIDE-REPEAT REGION OF PRORP DOMAIN-CONTAINING PROTEIN"/>
    <property type="match status" value="1"/>
</dbReference>
<accession>A0AAN6GRB4</accession>
<dbReference type="Gene3D" id="1.25.40.10">
    <property type="entry name" value="Tetratricopeptide repeat domain"/>
    <property type="match status" value="1"/>
</dbReference>
<name>A0AAN6GRB4_9BASI</name>
<feature type="region of interest" description="Disordered" evidence="5">
    <location>
        <begin position="85"/>
        <end position="106"/>
    </location>
</feature>
<dbReference type="InterPro" id="IPR002885">
    <property type="entry name" value="PPR_rpt"/>
</dbReference>
<dbReference type="InterPro" id="IPR011990">
    <property type="entry name" value="TPR-like_helical_dom_sf"/>
</dbReference>
<keyword evidence="2" id="KW-0677">Repeat</keyword>